<dbReference type="Proteomes" id="UP000735592">
    <property type="component" value="Unassembled WGS sequence"/>
</dbReference>
<evidence type="ECO:0000313" key="2">
    <source>
        <dbReference type="Proteomes" id="UP000735592"/>
    </source>
</evidence>
<comment type="caution">
    <text evidence="1">The sequence shown here is derived from an EMBL/GenBank/DDBJ whole genome shotgun (WGS) entry which is preliminary data.</text>
</comment>
<dbReference type="EMBL" id="WNKW01000006">
    <property type="protein sequence ID" value="MTW34868.1"/>
    <property type="molecule type" value="Genomic_DNA"/>
</dbReference>
<gene>
    <name evidence="1" type="ORF">GM655_18870</name>
</gene>
<evidence type="ECO:0000313" key="1">
    <source>
        <dbReference type="EMBL" id="MTW34868.1"/>
    </source>
</evidence>
<dbReference type="RefSeq" id="WP_377612596.1">
    <property type="nucleotide sequence ID" value="NZ_JBHLXK010000002.1"/>
</dbReference>
<proteinExistence type="predicted"/>
<protein>
    <recommendedName>
        <fullName evidence="3">Restriction endonuclease</fullName>
    </recommendedName>
</protein>
<name>A0ABW9SRR9_9BURK</name>
<organism evidence="1 2">
    <name type="scientific">Pseudoduganella danionis</name>
    <dbReference type="NCBI Taxonomy" id="1890295"/>
    <lineage>
        <taxon>Bacteria</taxon>
        <taxon>Pseudomonadati</taxon>
        <taxon>Pseudomonadota</taxon>
        <taxon>Betaproteobacteria</taxon>
        <taxon>Burkholderiales</taxon>
        <taxon>Oxalobacteraceae</taxon>
        <taxon>Telluria group</taxon>
        <taxon>Pseudoduganella</taxon>
    </lineage>
</organism>
<reference evidence="1 2" key="1">
    <citation type="submission" date="2019-11" db="EMBL/GenBank/DDBJ databases">
        <title>Type strains purchased from KCTC, JCM and DSMZ.</title>
        <authorList>
            <person name="Lu H."/>
        </authorList>
    </citation>
    <scope>NUCLEOTIDE SEQUENCE [LARGE SCALE GENOMIC DNA]</scope>
    <source>
        <strain evidence="1 2">DSM 103461</strain>
    </source>
</reference>
<sequence length="375" mass="42408">MSTEAKYSLEGVSGLTSREFVFRLLDKAIARVNAGVSKTLTARMTSEEPPRDPRHLTDTRTRVSTLLEYSVAYEMNHILSEERDGLSVSAVLWNVFPDLIIRNKQRENEIGLEVKALHTAAEEKSANLATPLQLIRYRRDFVVIINWGWQVSSEDGVSITYPHIHLGGVFDAWLLAKIRDYGWLLNQGGRIKGIDVATAIINSVPAHLFKAEEGNMGKLMRIQLPGEMPKSAPHYEEMKDEDERYMEFKQRVLALGLRETFLEICRLEGCETADARVGTEYPQQCSNLGNVTLPNGLPFQLIAGPKPEHWLRTKGDSSLRRVAVLWLGVKLEWKLFSGRKGLWTLVGQGKKPDSEYEQIQSFLQTAHFLEEVADS</sequence>
<keyword evidence="2" id="KW-1185">Reference proteome</keyword>
<evidence type="ECO:0008006" key="3">
    <source>
        <dbReference type="Google" id="ProtNLM"/>
    </source>
</evidence>
<accession>A0ABW9SRR9</accession>